<dbReference type="EMBL" id="ML145168">
    <property type="protein sequence ID" value="TBU55435.1"/>
    <property type="molecule type" value="Genomic_DNA"/>
</dbReference>
<accession>A0A4Q9PMP7</accession>
<gene>
    <name evidence="2" type="ORF">BD310DRAFT_684738</name>
</gene>
<organism evidence="2 3">
    <name type="scientific">Dichomitus squalens</name>
    <dbReference type="NCBI Taxonomy" id="114155"/>
    <lineage>
        <taxon>Eukaryota</taxon>
        <taxon>Fungi</taxon>
        <taxon>Dikarya</taxon>
        <taxon>Basidiomycota</taxon>
        <taxon>Agaricomycotina</taxon>
        <taxon>Agaricomycetes</taxon>
        <taxon>Polyporales</taxon>
        <taxon>Polyporaceae</taxon>
        <taxon>Dichomitus</taxon>
    </lineage>
</organism>
<evidence type="ECO:0000256" key="1">
    <source>
        <dbReference type="SAM" id="MobiDB-lite"/>
    </source>
</evidence>
<evidence type="ECO:0000313" key="3">
    <source>
        <dbReference type="Proteomes" id="UP000292082"/>
    </source>
</evidence>
<sequence length="109" mass="12267">MYAREASVSGQKGRRGRTRILIAMLSALSSRRAVRQLSTCHCISWHMRMHHLPQRCLPHFALLHERHAQQRPLGLREAPDAGSEQTTTILPPLEMPRAGMSIPPILEAS</sequence>
<name>A0A4Q9PMP7_9APHY</name>
<evidence type="ECO:0000313" key="2">
    <source>
        <dbReference type="EMBL" id="TBU55435.1"/>
    </source>
</evidence>
<proteinExistence type="predicted"/>
<keyword evidence="3" id="KW-1185">Reference proteome</keyword>
<feature type="region of interest" description="Disordered" evidence="1">
    <location>
        <begin position="71"/>
        <end position="109"/>
    </location>
</feature>
<protein>
    <submittedName>
        <fullName evidence="2">Uncharacterized protein</fullName>
    </submittedName>
</protein>
<dbReference type="Proteomes" id="UP000292082">
    <property type="component" value="Unassembled WGS sequence"/>
</dbReference>
<dbReference type="AlphaFoldDB" id="A0A4Q9PMP7"/>
<reference evidence="2 3" key="1">
    <citation type="submission" date="2019-01" db="EMBL/GenBank/DDBJ databases">
        <title>Draft genome sequences of three monokaryotic isolates of the white-rot basidiomycete fungus Dichomitus squalens.</title>
        <authorList>
            <consortium name="DOE Joint Genome Institute"/>
            <person name="Lopez S.C."/>
            <person name="Andreopoulos B."/>
            <person name="Pangilinan J."/>
            <person name="Lipzen A."/>
            <person name="Riley R."/>
            <person name="Ahrendt S."/>
            <person name="Ng V."/>
            <person name="Barry K."/>
            <person name="Daum C."/>
            <person name="Grigoriev I.V."/>
            <person name="Hilden K.S."/>
            <person name="Makela M.R."/>
            <person name="de Vries R.P."/>
        </authorList>
    </citation>
    <scope>NUCLEOTIDE SEQUENCE [LARGE SCALE GENOMIC DNA]</scope>
    <source>
        <strain evidence="2 3">CBS 464.89</strain>
    </source>
</reference>